<keyword evidence="1" id="KW-0732">Signal</keyword>
<evidence type="ECO:0000256" key="1">
    <source>
        <dbReference type="SAM" id="SignalP"/>
    </source>
</evidence>
<dbReference type="AlphaFoldDB" id="C6XYU9"/>
<reference evidence="2 3" key="1">
    <citation type="journal article" date="2009" name="Stand. Genomic Sci.">
        <title>Complete genome sequence of Pedobacter heparinus type strain (HIM 762-3).</title>
        <authorList>
            <person name="Han C."/>
            <person name="Spring S."/>
            <person name="Lapidus A."/>
            <person name="Del Rio T.G."/>
            <person name="Tice H."/>
            <person name="Copeland A."/>
            <person name="Cheng J.F."/>
            <person name="Lucas S."/>
            <person name="Chen F."/>
            <person name="Nolan M."/>
            <person name="Bruce D."/>
            <person name="Goodwin L."/>
            <person name="Pitluck S."/>
            <person name="Ivanova N."/>
            <person name="Mavromatis K."/>
            <person name="Mikhailova N."/>
            <person name="Pati A."/>
            <person name="Chen A."/>
            <person name="Palaniappan K."/>
            <person name="Land M."/>
            <person name="Hauser L."/>
            <person name="Chang Y.J."/>
            <person name="Jeffries C.C."/>
            <person name="Saunders E."/>
            <person name="Chertkov O."/>
            <person name="Brettin T."/>
            <person name="Goker M."/>
            <person name="Rohde M."/>
            <person name="Bristow J."/>
            <person name="Eisen J.A."/>
            <person name="Markowitz V."/>
            <person name="Hugenholtz P."/>
            <person name="Kyrpides N.C."/>
            <person name="Klenk H.P."/>
            <person name="Detter J.C."/>
        </authorList>
    </citation>
    <scope>NUCLEOTIDE SEQUENCE [LARGE SCALE GENOMIC DNA]</scope>
    <source>
        <strain evidence="3">ATCC 13125 / DSM 2366 / CIP 104194 / JCM 7457 / NBRC 12017 / NCIMB 9290 / NRRL B-14731 / HIM 762-3</strain>
    </source>
</reference>
<gene>
    <name evidence="2" type="ordered locus">Phep_2377</name>
</gene>
<name>C6XYU9_PEDHD</name>
<protein>
    <submittedName>
        <fullName evidence="2">Uncharacterized protein</fullName>
    </submittedName>
</protein>
<keyword evidence="3" id="KW-1185">Reference proteome</keyword>
<evidence type="ECO:0000313" key="2">
    <source>
        <dbReference type="EMBL" id="ACU04581.1"/>
    </source>
</evidence>
<dbReference type="EMBL" id="CP001681">
    <property type="protein sequence ID" value="ACU04581.1"/>
    <property type="molecule type" value="Genomic_DNA"/>
</dbReference>
<accession>C6XYU9</accession>
<evidence type="ECO:0000313" key="3">
    <source>
        <dbReference type="Proteomes" id="UP000000852"/>
    </source>
</evidence>
<dbReference type="RefSeq" id="WP_015808193.1">
    <property type="nucleotide sequence ID" value="NC_013061.1"/>
</dbReference>
<feature type="chain" id="PRO_5002973445" evidence="1">
    <location>
        <begin position="23"/>
        <end position="386"/>
    </location>
</feature>
<dbReference type="HOGENOM" id="CLU_699487_0_0_10"/>
<dbReference type="Proteomes" id="UP000000852">
    <property type="component" value="Chromosome"/>
</dbReference>
<proteinExistence type="predicted"/>
<dbReference type="OrthoDB" id="624688at2"/>
<dbReference type="eggNOG" id="ENOG502Z8WZ">
    <property type="taxonomic scope" value="Bacteria"/>
</dbReference>
<dbReference type="SUPFAM" id="SSF75011">
    <property type="entry name" value="3-carboxy-cis,cis-mucoante lactonizing enzyme"/>
    <property type="match status" value="1"/>
</dbReference>
<organism evidence="2 3">
    <name type="scientific">Pedobacter heparinus (strain ATCC 13125 / DSM 2366 / CIP 104194 / JCM 7457 / NBRC 12017 / NCIMB 9290 / NRRL B-14731 / HIM 762-3)</name>
    <dbReference type="NCBI Taxonomy" id="485917"/>
    <lineage>
        <taxon>Bacteria</taxon>
        <taxon>Pseudomonadati</taxon>
        <taxon>Bacteroidota</taxon>
        <taxon>Sphingobacteriia</taxon>
        <taxon>Sphingobacteriales</taxon>
        <taxon>Sphingobacteriaceae</taxon>
        <taxon>Pedobacter</taxon>
    </lineage>
</organism>
<sequence>MKIKKIFLLPVFFILLTLSVQSQNVNMLESLPDSVYSGKQGKLHVQGVALDQANRCIYFSFTDRLIKMDLSGKLIGSVTGFVGHLGDLDFNTEDGKIYGSLEYKNDAIGKGIRKSLGVQNNNENGFYIAIFDGSRIVRPNMDAEKEDLLRTIYIKEAVKDYEAEVKTGNGTKPHRFACSGIDGVAFAPAIGSPNSDKKYLYVAYGVYGDTDRDDNDHQVLLKYDIANWNKLAQPLLQDKLHHSGPARPSEKYFIKTGSTNYGIQNLAYDTFTGNFFAAVYRGTKAQFPNYDLFVIDAHKMPVKAQISSGGQHIKVKTLSLLQAGPKDENTGIRGWHFKWGATGLCPIGDGLFYVSHNKKYKDGMQESTIYKYKWVGDAQNSFIRVK</sequence>
<feature type="signal peptide" evidence="1">
    <location>
        <begin position="1"/>
        <end position="22"/>
    </location>
</feature>
<dbReference type="KEGG" id="phe:Phep_2377"/>